<keyword evidence="6" id="KW-1185">Reference proteome</keyword>
<evidence type="ECO:0000256" key="4">
    <source>
        <dbReference type="ARBA" id="ARBA00030094"/>
    </source>
</evidence>
<gene>
    <name evidence="5" type="ORF">CAOG_001143</name>
</gene>
<dbReference type="GO" id="GO:0042803">
    <property type="term" value="F:protein homodimerization activity"/>
    <property type="evidence" value="ECO:0007669"/>
    <property type="project" value="TreeGrafter"/>
</dbReference>
<dbReference type="OMA" id="TRCLIMW"/>
<dbReference type="SUPFAM" id="SSF46785">
    <property type="entry name" value="Winged helix' DNA-binding domain"/>
    <property type="match status" value="2"/>
</dbReference>
<proteinExistence type="inferred from homology"/>
<accession>A0A0D2VIC5</accession>
<dbReference type="PANTHER" id="PTHR13149">
    <property type="entry name" value="VACUOLAR PROTEIN SORTING-ASSOCIATED PROTEIN VPS25"/>
    <property type="match status" value="1"/>
</dbReference>
<dbReference type="GO" id="GO:0043328">
    <property type="term" value="P:protein transport to vacuole involved in ubiquitin-dependent protein catabolic process via the multivesicular body sorting pathway"/>
    <property type="evidence" value="ECO:0007669"/>
    <property type="project" value="TreeGrafter"/>
</dbReference>
<keyword evidence="3" id="KW-0653">Protein transport</keyword>
<dbReference type="InParanoid" id="A0A0D2VIC5"/>
<dbReference type="AlphaFoldDB" id="A0A0D2VIC5"/>
<evidence type="ECO:0000313" key="5">
    <source>
        <dbReference type="EMBL" id="KJE89712.1"/>
    </source>
</evidence>
<evidence type="ECO:0000256" key="3">
    <source>
        <dbReference type="ARBA" id="ARBA00022927"/>
    </source>
</evidence>
<evidence type="ECO:0000256" key="1">
    <source>
        <dbReference type="ARBA" id="ARBA00009674"/>
    </source>
</evidence>
<dbReference type="Gene3D" id="1.10.10.10">
    <property type="entry name" value="Winged helix-like DNA-binding domain superfamily/Winged helix DNA-binding domain"/>
    <property type="match status" value="1"/>
</dbReference>
<dbReference type="InterPro" id="IPR008570">
    <property type="entry name" value="ESCRT-II_cplx_Vps25-sub"/>
</dbReference>
<evidence type="ECO:0000313" key="6">
    <source>
        <dbReference type="Proteomes" id="UP000008743"/>
    </source>
</evidence>
<dbReference type="Gene3D" id="1.10.10.570">
    <property type="entry name" value="Winged helix' DNA-binding domain. Chain C. Domain 1"/>
    <property type="match status" value="1"/>
</dbReference>
<dbReference type="GO" id="GO:0000814">
    <property type="term" value="C:ESCRT II complex"/>
    <property type="evidence" value="ECO:0007669"/>
    <property type="project" value="InterPro"/>
</dbReference>
<dbReference type="Pfam" id="PF05871">
    <property type="entry name" value="ESCRT-II"/>
    <property type="match status" value="1"/>
</dbReference>
<dbReference type="InterPro" id="IPR014041">
    <property type="entry name" value="ESCRT-II_cplx_Vps25-sub_N"/>
</dbReference>
<dbReference type="InterPro" id="IPR036388">
    <property type="entry name" value="WH-like_DNA-bd_sf"/>
</dbReference>
<dbReference type="RefSeq" id="XP_004366014.1">
    <property type="nucleotide sequence ID" value="XM_004365957.1"/>
</dbReference>
<dbReference type="GO" id="GO:0016236">
    <property type="term" value="P:macroautophagy"/>
    <property type="evidence" value="ECO:0007669"/>
    <property type="project" value="UniProtKB-ARBA"/>
</dbReference>
<dbReference type="eggNOG" id="KOG4068">
    <property type="taxonomic scope" value="Eukaryota"/>
</dbReference>
<dbReference type="FunCoup" id="A0A0D2VIC5">
    <property type="interactions" value="232"/>
</dbReference>
<protein>
    <recommendedName>
        <fullName evidence="4">ESCRT-II complex subunit VPS25</fullName>
    </recommendedName>
</protein>
<dbReference type="GO" id="GO:0005198">
    <property type="term" value="F:structural molecule activity"/>
    <property type="evidence" value="ECO:0007669"/>
    <property type="project" value="TreeGrafter"/>
</dbReference>
<organism evidence="5 6">
    <name type="scientific">Capsaspora owczarzaki (strain ATCC 30864)</name>
    <dbReference type="NCBI Taxonomy" id="595528"/>
    <lineage>
        <taxon>Eukaryota</taxon>
        <taxon>Filasterea</taxon>
        <taxon>Capsaspora</taxon>
    </lineage>
</organism>
<sequence>MAASASFAWPALYSFPPFFTQVAMMHNFFDDSALAGATEWKDGKKSCSKILTRSCITEQRRHAADSLDVQEALTSPLFNNQTINRHLSPEAVRIVLDELAAKGNVEWTGRDKSRCRVLWRTIEQWAAIIYSWVENNGMTGTVCTLYELQAGDHAVGTEMYGIDENTLKEALAVLQAQRKAQVFSSSTGELDGVKFF</sequence>
<dbReference type="PANTHER" id="PTHR13149:SF0">
    <property type="entry name" value="VACUOLAR PROTEIN-SORTING-ASSOCIATED PROTEIN 25"/>
    <property type="match status" value="1"/>
</dbReference>
<keyword evidence="2" id="KW-0813">Transport</keyword>
<comment type="similarity">
    <text evidence="1">Belongs to the VPS25 family.</text>
</comment>
<name>A0A0D2VIC5_CAPO3</name>
<dbReference type="OrthoDB" id="245150at2759"/>
<dbReference type="EMBL" id="KE346360">
    <property type="protein sequence ID" value="KJE89712.1"/>
    <property type="molecule type" value="Genomic_DNA"/>
</dbReference>
<evidence type="ECO:0000256" key="2">
    <source>
        <dbReference type="ARBA" id="ARBA00022448"/>
    </source>
</evidence>
<dbReference type="PhylomeDB" id="A0A0D2VIC5"/>
<dbReference type="FunFam" id="1.10.10.10:FF:000141">
    <property type="entry name" value="vacuolar protein-sorting-associated protein 25"/>
    <property type="match status" value="1"/>
</dbReference>
<dbReference type="Proteomes" id="UP000008743">
    <property type="component" value="Unassembled WGS sequence"/>
</dbReference>
<dbReference type="InterPro" id="IPR036390">
    <property type="entry name" value="WH_DNA-bd_sf"/>
</dbReference>
<dbReference type="STRING" id="595528.A0A0D2VIC5"/>
<reference evidence="6" key="1">
    <citation type="submission" date="2011-02" db="EMBL/GenBank/DDBJ databases">
        <title>The Genome Sequence of Capsaspora owczarzaki ATCC 30864.</title>
        <authorList>
            <person name="Russ C."/>
            <person name="Cuomo C."/>
            <person name="Burger G."/>
            <person name="Gray M.W."/>
            <person name="Holland P.W.H."/>
            <person name="King N."/>
            <person name="Lang F.B.F."/>
            <person name="Roger A.J."/>
            <person name="Ruiz-Trillo I."/>
            <person name="Young S.K."/>
            <person name="Zeng Q."/>
            <person name="Gargeya S."/>
            <person name="Alvarado L."/>
            <person name="Berlin A."/>
            <person name="Chapman S.B."/>
            <person name="Chen Z."/>
            <person name="Freedman E."/>
            <person name="Gellesch M."/>
            <person name="Goldberg J."/>
            <person name="Griggs A."/>
            <person name="Gujja S."/>
            <person name="Heilman E."/>
            <person name="Heiman D."/>
            <person name="Howarth C."/>
            <person name="Mehta T."/>
            <person name="Neiman D."/>
            <person name="Pearson M."/>
            <person name="Roberts A."/>
            <person name="Saif S."/>
            <person name="Shea T."/>
            <person name="Shenoy N."/>
            <person name="Sisk P."/>
            <person name="Stolte C."/>
            <person name="Sykes S."/>
            <person name="White J."/>
            <person name="Yandava C."/>
            <person name="Haas B."/>
            <person name="Nusbaum C."/>
            <person name="Birren B."/>
        </authorList>
    </citation>
    <scope>NUCLEOTIDE SEQUENCE</scope>
    <source>
        <strain evidence="6">ATCC 30864</strain>
    </source>
</reference>